<dbReference type="PANTHER" id="PTHR48062">
    <property type="entry name" value="RECEPTOR-LIKE PROTEIN 14"/>
    <property type="match status" value="1"/>
</dbReference>
<evidence type="ECO:0000313" key="4">
    <source>
        <dbReference type="EMBL" id="KAK1257469.1"/>
    </source>
</evidence>
<keyword evidence="5" id="KW-1185">Reference proteome</keyword>
<dbReference type="SUPFAM" id="SSF52058">
    <property type="entry name" value="L domain-like"/>
    <property type="match status" value="1"/>
</dbReference>
<dbReference type="InterPro" id="IPR032675">
    <property type="entry name" value="LRR_dom_sf"/>
</dbReference>
<evidence type="ECO:0000313" key="5">
    <source>
        <dbReference type="Proteomes" id="UP001179952"/>
    </source>
</evidence>
<dbReference type="Gene3D" id="3.80.10.10">
    <property type="entry name" value="Ribonuclease Inhibitor"/>
    <property type="match status" value="1"/>
</dbReference>
<dbReference type="InterPro" id="IPR051502">
    <property type="entry name" value="RLP_Defense_Trigger"/>
</dbReference>
<dbReference type="AlphaFoldDB" id="A0AAV9A1C4"/>
<gene>
    <name evidence="4" type="ORF">QJS04_geneDACA024717</name>
</gene>
<name>A0AAV9A1C4_ACOGR</name>
<keyword evidence="2" id="KW-0433">Leucine-rich repeat</keyword>
<evidence type="ECO:0000256" key="1">
    <source>
        <dbReference type="ARBA" id="ARBA00009592"/>
    </source>
</evidence>
<reference evidence="4" key="2">
    <citation type="submission" date="2023-06" db="EMBL/GenBank/DDBJ databases">
        <authorList>
            <person name="Ma L."/>
            <person name="Liu K.-W."/>
            <person name="Li Z."/>
            <person name="Hsiao Y.-Y."/>
            <person name="Qi Y."/>
            <person name="Fu T."/>
            <person name="Tang G."/>
            <person name="Zhang D."/>
            <person name="Sun W.-H."/>
            <person name="Liu D.-K."/>
            <person name="Li Y."/>
            <person name="Chen G.-Z."/>
            <person name="Liu X.-D."/>
            <person name="Liao X.-Y."/>
            <person name="Jiang Y.-T."/>
            <person name="Yu X."/>
            <person name="Hao Y."/>
            <person name="Huang J."/>
            <person name="Zhao X.-W."/>
            <person name="Ke S."/>
            <person name="Chen Y.-Y."/>
            <person name="Wu W.-L."/>
            <person name="Hsu J.-L."/>
            <person name="Lin Y.-F."/>
            <person name="Huang M.-D."/>
            <person name="Li C.-Y."/>
            <person name="Huang L."/>
            <person name="Wang Z.-W."/>
            <person name="Zhao X."/>
            <person name="Zhong W.-Y."/>
            <person name="Peng D.-H."/>
            <person name="Ahmad S."/>
            <person name="Lan S."/>
            <person name="Zhang J.-S."/>
            <person name="Tsai W.-C."/>
            <person name="Van De Peer Y."/>
            <person name="Liu Z.-J."/>
        </authorList>
    </citation>
    <scope>NUCLEOTIDE SEQUENCE</scope>
    <source>
        <strain evidence="4">SCP</strain>
        <tissue evidence="4">Leaves</tissue>
    </source>
</reference>
<keyword evidence="3" id="KW-0677">Repeat</keyword>
<reference evidence="4" key="1">
    <citation type="journal article" date="2023" name="Nat. Commun.">
        <title>Diploid and tetraploid genomes of Acorus and the evolution of monocots.</title>
        <authorList>
            <person name="Ma L."/>
            <person name="Liu K.W."/>
            <person name="Li Z."/>
            <person name="Hsiao Y.Y."/>
            <person name="Qi Y."/>
            <person name="Fu T."/>
            <person name="Tang G.D."/>
            <person name="Zhang D."/>
            <person name="Sun W.H."/>
            <person name="Liu D.K."/>
            <person name="Li Y."/>
            <person name="Chen G.Z."/>
            <person name="Liu X.D."/>
            <person name="Liao X.Y."/>
            <person name="Jiang Y.T."/>
            <person name="Yu X."/>
            <person name="Hao Y."/>
            <person name="Huang J."/>
            <person name="Zhao X.W."/>
            <person name="Ke S."/>
            <person name="Chen Y.Y."/>
            <person name="Wu W.L."/>
            <person name="Hsu J.L."/>
            <person name="Lin Y.F."/>
            <person name="Huang M.D."/>
            <person name="Li C.Y."/>
            <person name="Huang L."/>
            <person name="Wang Z.W."/>
            <person name="Zhao X."/>
            <person name="Zhong W.Y."/>
            <person name="Peng D.H."/>
            <person name="Ahmad S."/>
            <person name="Lan S."/>
            <person name="Zhang J.S."/>
            <person name="Tsai W.C."/>
            <person name="Van de Peer Y."/>
            <person name="Liu Z.J."/>
        </authorList>
    </citation>
    <scope>NUCLEOTIDE SEQUENCE</scope>
    <source>
        <strain evidence="4">SCP</strain>
    </source>
</reference>
<comment type="caution">
    <text evidence="4">The sequence shown here is derived from an EMBL/GenBank/DDBJ whole genome shotgun (WGS) entry which is preliminary data.</text>
</comment>
<accession>A0AAV9A1C4</accession>
<evidence type="ECO:0000256" key="2">
    <source>
        <dbReference type="ARBA" id="ARBA00022614"/>
    </source>
</evidence>
<protein>
    <submittedName>
        <fullName evidence="4">Uncharacterized protein</fullName>
    </submittedName>
</protein>
<comment type="similarity">
    <text evidence="1">Belongs to the RLP family.</text>
</comment>
<dbReference type="Proteomes" id="UP001179952">
    <property type="component" value="Unassembled WGS sequence"/>
</dbReference>
<dbReference type="PANTHER" id="PTHR48062:SF21">
    <property type="entry name" value="RECEPTOR-LIKE PROTEIN 12"/>
    <property type="match status" value="1"/>
</dbReference>
<evidence type="ECO:0000256" key="3">
    <source>
        <dbReference type="ARBA" id="ARBA00022737"/>
    </source>
</evidence>
<organism evidence="4 5">
    <name type="scientific">Acorus gramineus</name>
    <name type="common">Dwarf sweet flag</name>
    <dbReference type="NCBI Taxonomy" id="55184"/>
    <lineage>
        <taxon>Eukaryota</taxon>
        <taxon>Viridiplantae</taxon>
        <taxon>Streptophyta</taxon>
        <taxon>Embryophyta</taxon>
        <taxon>Tracheophyta</taxon>
        <taxon>Spermatophyta</taxon>
        <taxon>Magnoliopsida</taxon>
        <taxon>Liliopsida</taxon>
        <taxon>Acoraceae</taxon>
        <taxon>Acorus</taxon>
    </lineage>
</organism>
<proteinExistence type="inferred from homology"/>
<dbReference type="EMBL" id="JAUJYN010000041">
    <property type="protein sequence ID" value="KAK1257469.1"/>
    <property type="molecule type" value="Genomic_DNA"/>
</dbReference>
<sequence>MSGNALHGTIPLSLGLHLSLKCDIRNIGFYEVPNEISVTSLMTKESLDLSNNDLSGEISFQLVKLHSPSVFRVVYNNLSGIIPYNDQFCTFNKNNFEGNPGLSEELLIEKKCWSMHGTSQTYHDSSGGDHKDTWKAIDNEAFHAIQSELVQAVD</sequence>